<organism evidence="6">
    <name type="scientific">Pyramimonas obovata</name>
    <dbReference type="NCBI Taxonomy" id="1411642"/>
    <lineage>
        <taxon>Eukaryota</taxon>
        <taxon>Viridiplantae</taxon>
        <taxon>Chlorophyta</taxon>
        <taxon>Pyramimonadophyceae</taxon>
        <taxon>Pyramimonadales</taxon>
        <taxon>Pyramimonadaceae</taxon>
        <taxon>Pyramimonas</taxon>
        <taxon>Pyramimonas incertae sedis</taxon>
    </lineage>
</organism>
<dbReference type="EMBL" id="HBFA01017450">
    <property type="protein sequence ID" value="CAD8667063.1"/>
    <property type="molecule type" value="Transcribed_RNA"/>
</dbReference>
<protein>
    <recommendedName>
        <fullName evidence="7">Aquaporin</fullName>
    </recommendedName>
</protein>
<proteinExistence type="predicted"/>
<evidence type="ECO:0008006" key="7">
    <source>
        <dbReference type="Google" id="ProtNLM"/>
    </source>
</evidence>
<reference evidence="6" key="1">
    <citation type="submission" date="2021-01" db="EMBL/GenBank/DDBJ databases">
        <authorList>
            <person name="Corre E."/>
            <person name="Pelletier E."/>
            <person name="Niang G."/>
            <person name="Scheremetjew M."/>
            <person name="Finn R."/>
            <person name="Kale V."/>
            <person name="Holt S."/>
            <person name="Cochrane G."/>
            <person name="Meng A."/>
            <person name="Brown T."/>
            <person name="Cohen L."/>
        </authorList>
    </citation>
    <scope>NUCLEOTIDE SEQUENCE</scope>
    <source>
        <strain evidence="6">CCMP722</strain>
    </source>
</reference>
<keyword evidence="3 5" id="KW-1133">Transmembrane helix</keyword>
<dbReference type="InterPro" id="IPR023271">
    <property type="entry name" value="Aquaporin-like"/>
</dbReference>
<keyword evidence="4 5" id="KW-0472">Membrane</keyword>
<evidence type="ECO:0000256" key="2">
    <source>
        <dbReference type="ARBA" id="ARBA00022692"/>
    </source>
</evidence>
<evidence type="ECO:0000256" key="1">
    <source>
        <dbReference type="ARBA" id="ARBA00004141"/>
    </source>
</evidence>
<sequence length="245" mass="26257">MADEAAVLLSSTVFSFAMNSMVPTAALLAPYTTDDGNLLVTTLNFLYLTILFSPAVVSLSRGAMGSTNSSAVLISWLTGKNSTRKFLSDTFLCIAGAYFGVLLWSLILQQYPIEGVSIRALEAAAGSRLGFAFEAFSTVIIFGLDRAVSGITGRHTYVLGALVYVAISHFEGCNYSCNVINPAAALALQIHEFGLRSLLSAETWGKLLPYVFGGWTGATLLSIIHMRFPPPVPKTSALDEIKKEL</sequence>
<dbReference type="GO" id="GO:0016020">
    <property type="term" value="C:membrane"/>
    <property type="evidence" value="ECO:0007669"/>
    <property type="project" value="UniProtKB-SubCell"/>
</dbReference>
<dbReference type="SUPFAM" id="SSF81338">
    <property type="entry name" value="Aquaporin-like"/>
    <property type="match status" value="1"/>
</dbReference>
<dbReference type="Gene3D" id="1.20.1080.10">
    <property type="entry name" value="Glycerol uptake facilitator protein"/>
    <property type="match status" value="1"/>
</dbReference>
<feature type="transmembrane region" description="Helical" evidence="5">
    <location>
        <begin position="38"/>
        <end position="59"/>
    </location>
</feature>
<accession>A0A7S0WH97</accession>
<feature type="transmembrane region" description="Helical" evidence="5">
    <location>
        <begin position="86"/>
        <end position="107"/>
    </location>
</feature>
<evidence type="ECO:0000256" key="3">
    <source>
        <dbReference type="ARBA" id="ARBA00022989"/>
    </source>
</evidence>
<comment type="subcellular location">
    <subcellularLocation>
        <location evidence="1">Membrane</location>
        <topology evidence="1">Multi-pass membrane protein</topology>
    </subcellularLocation>
</comment>
<dbReference type="AlphaFoldDB" id="A0A7S0WH97"/>
<evidence type="ECO:0000313" key="6">
    <source>
        <dbReference type="EMBL" id="CAD8667063.1"/>
    </source>
</evidence>
<gene>
    <name evidence="6" type="ORF">POBO1169_LOCUS8916</name>
</gene>
<evidence type="ECO:0000256" key="5">
    <source>
        <dbReference type="SAM" id="Phobius"/>
    </source>
</evidence>
<name>A0A7S0WH97_9CHLO</name>
<evidence type="ECO:0000256" key="4">
    <source>
        <dbReference type="ARBA" id="ARBA00023136"/>
    </source>
</evidence>
<keyword evidence="2 5" id="KW-0812">Transmembrane</keyword>